<comment type="caution">
    <text evidence="7">The sequence shown here is derived from an EMBL/GenBank/DDBJ whole genome shotgun (WGS) entry which is preliminary data.</text>
</comment>
<evidence type="ECO:0000256" key="4">
    <source>
        <dbReference type="ARBA" id="ARBA00022989"/>
    </source>
</evidence>
<keyword evidence="3 6" id="KW-0812">Transmembrane</keyword>
<feature type="transmembrane region" description="Helical" evidence="6">
    <location>
        <begin position="249"/>
        <end position="273"/>
    </location>
</feature>
<evidence type="ECO:0000256" key="3">
    <source>
        <dbReference type="ARBA" id="ARBA00022692"/>
    </source>
</evidence>
<evidence type="ECO:0000313" key="7">
    <source>
        <dbReference type="EMBL" id="GGW71563.1"/>
    </source>
</evidence>
<accession>A0ABQ2WSH6</accession>
<evidence type="ECO:0000256" key="2">
    <source>
        <dbReference type="ARBA" id="ARBA00022475"/>
    </source>
</evidence>
<evidence type="ECO:0000256" key="6">
    <source>
        <dbReference type="SAM" id="Phobius"/>
    </source>
</evidence>
<dbReference type="InterPro" id="IPR003841">
    <property type="entry name" value="Na/Pi_transpt"/>
</dbReference>
<dbReference type="PANTHER" id="PTHR10010:SF46">
    <property type="entry name" value="SODIUM-DEPENDENT PHOSPHATE TRANSPORT PROTEIN 2B"/>
    <property type="match status" value="1"/>
</dbReference>
<gene>
    <name evidence="7" type="ORF">GCM10008111_29470</name>
</gene>
<dbReference type="Proteomes" id="UP000634667">
    <property type="component" value="Unassembled WGS sequence"/>
</dbReference>
<dbReference type="NCBIfam" id="NF037997">
    <property type="entry name" value="Na_Pi_symport"/>
    <property type="match status" value="1"/>
</dbReference>
<feature type="transmembrane region" description="Helical" evidence="6">
    <location>
        <begin position="159"/>
        <end position="179"/>
    </location>
</feature>
<keyword evidence="4 6" id="KW-1133">Transmembrane helix</keyword>
<organism evidence="7 8">
    <name type="scientific">Alishewanella tabrizica</name>
    <dbReference type="NCBI Taxonomy" id="671278"/>
    <lineage>
        <taxon>Bacteria</taxon>
        <taxon>Pseudomonadati</taxon>
        <taxon>Pseudomonadota</taxon>
        <taxon>Gammaproteobacteria</taxon>
        <taxon>Alteromonadales</taxon>
        <taxon>Alteromonadaceae</taxon>
        <taxon>Alishewanella</taxon>
    </lineage>
</organism>
<comment type="subcellular location">
    <subcellularLocation>
        <location evidence="1">Cell membrane</location>
        <topology evidence="1">Multi-pass membrane protein</topology>
    </subcellularLocation>
</comment>
<evidence type="ECO:0000256" key="5">
    <source>
        <dbReference type="ARBA" id="ARBA00023136"/>
    </source>
</evidence>
<dbReference type="RefSeq" id="WP_189484006.1">
    <property type="nucleotide sequence ID" value="NZ_BMYR01000014.1"/>
</dbReference>
<reference evidence="8" key="1">
    <citation type="journal article" date="2019" name="Int. J. Syst. Evol. Microbiol.">
        <title>The Global Catalogue of Microorganisms (GCM) 10K type strain sequencing project: providing services to taxonomists for standard genome sequencing and annotation.</title>
        <authorList>
            <consortium name="The Broad Institute Genomics Platform"/>
            <consortium name="The Broad Institute Genome Sequencing Center for Infectious Disease"/>
            <person name="Wu L."/>
            <person name="Ma J."/>
        </authorList>
    </citation>
    <scope>NUCLEOTIDE SEQUENCE [LARGE SCALE GENOMIC DNA]</scope>
    <source>
        <strain evidence="8">KCTC 23723</strain>
    </source>
</reference>
<keyword evidence="5 6" id="KW-0472">Membrane</keyword>
<dbReference type="PANTHER" id="PTHR10010">
    <property type="entry name" value="SOLUTE CARRIER FAMILY 34 SODIUM PHOSPHATE , MEMBER 2-RELATED"/>
    <property type="match status" value="1"/>
</dbReference>
<feature type="transmembrane region" description="Helical" evidence="6">
    <location>
        <begin position="112"/>
        <end position="128"/>
    </location>
</feature>
<keyword evidence="2" id="KW-1003">Cell membrane</keyword>
<keyword evidence="8" id="KW-1185">Reference proteome</keyword>
<feature type="transmembrane region" description="Helical" evidence="6">
    <location>
        <begin position="85"/>
        <end position="106"/>
    </location>
</feature>
<proteinExistence type="predicted"/>
<feature type="transmembrane region" description="Helical" evidence="6">
    <location>
        <begin position="49"/>
        <end position="73"/>
    </location>
</feature>
<sequence length="534" mass="58194">MLSDIFMGLGALGLLLLGMDWLSKGLKTAAGPALMQFLQRWTAKPWQGVMFGTAATIAVQSSTVLTVTTIGFVNAGIVSLQNAAFVIYGSNVGTSLTGWFVALVGLQFKIDTLALPMVGIGAILKLFAKQNRAQSIGEALIGFGLFFLGLAYLKNSFDAVFVDIEFAALSQLGFWGIILGVLIGTFLSVVMQASIAVIALVITAVSSGVLPLALAAAFVIGANLGTTSTAIFSTLAATAKAKRLAMLHVIFNVITGVTAILILNPLLWLISLLQDALFHDPNPAISLALFHTLFNVLGVMLMWPLTKWVVQFLDNRFQTQRIGQLRVLDASSLSIPAVAIKTLSIECLRVGQLISSQALLLSKGQPLNSDTQAQIRELQNSINHYLLQLGKSPLAEREAKALNALVKNLLRLEMTLQLLPELAKQAQRDAQMFLPEQAFWQQLENAHWPEDAQTVRNGYRELIRQRQKLKDQLYLLVLTERVSNDSGGDQLLRFAELRRFNQQLTRAVLALANLQVQADSSNFKSSNKDDQHAS</sequence>
<dbReference type="Pfam" id="PF02690">
    <property type="entry name" value="Na_Pi_cotrans"/>
    <property type="match status" value="2"/>
</dbReference>
<name>A0ABQ2WSH6_9ALTE</name>
<evidence type="ECO:0000256" key="1">
    <source>
        <dbReference type="ARBA" id="ARBA00004651"/>
    </source>
</evidence>
<dbReference type="EMBL" id="BMYR01000014">
    <property type="protein sequence ID" value="GGW71563.1"/>
    <property type="molecule type" value="Genomic_DNA"/>
</dbReference>
<protein>
    <submittedName>
        <fullName evidence="7">Phosphate:sodium symporter</fullName>
    </submittedName>
</protein>
<evidence type="ECO:0000313" key="8">
    <source>
        <dbReference type="Proteomes" id="UP000634667"/>
    </source>
</evidence>
<feature type="transmembrane region" description="Helical" evidence="6">
    <location>
        <begin position="285"/>
        <end position="306"/>
    </location>
</feature>
<feature type="transmembrane region" description="Helical" evidence="6">
    <location>
        <begin position="135"/>
        <end position="153"/>
    </location>
</feature>